<proteinExistence type="inferred from homology"/>
<dbReference type="PANTHER" id="PTHR32523">
    <property type="entry name" value="PHYTOL KINASE 1, CHLOROPLASTIC"/>
    <property type="match status" value="1"/>
</dbReference>
<evidence type="ECO:0000256" key="3">
    <source>
        <dbReference type="ARBA" id="ARBA00022528"/>
    </source>
</evidence>
<dbReference type="PANTHER" id="PTHR32523:SF8">
    <property type="entry name" value="DOLICHOL KINASE"/>
    <property type="match status" value="1"/>
</dbReference>
<reference evidence="15 16" key="1">
    <citation type="journal article" date="2023" name="Commun. Biol.">
        <title>Reorganization of the ancestral sex-determining regions during the evolution of trioecy in Pleodorina starrii.</title>
        <authorList>
            <person name="Takahashi K."/>
            <person name="Suzuki S."/>
            <person name="Kawai-Toyooka H."/>
            <person name="Yamamoto K."/>
            <person name="Hamaji T."/>
            <person name="Ootsuki R."/>
            <person name="Yamaguchi H."/>
            <person name="Kawachi M."/>
            <person name="Higashiyama T."/>
            <person name="Nozaki H."/>
        </authorList>
    </citation>
    <scope>NUCLEOTIDE SEQUENCE [LARGE SCALE GENOMIC DNA]</scope>
    <source>
        <strain evidence="15 16">NIES-4479</strain>
    </source>
</reference>
<evidence type="ECO:0000256" key="6">
    <source>
        <dbReference type="ARBA" id="ARBA00022692"/>
    </source>
</evidence>
<sequence length="1566" mass="157061">MEPCIKSILLKLERAKKRLVLVTQPPLGHREGAVGELPTKGAAAAQAHLRSARQAAQAAAAAAGGQSAADYDLVLREASTVVDALALVAASGTAATEALSISALVAGTLAQVQRQQALGFADTARQAIERGDLTAAARVAVQAKEAAAVAMWAACVGGLQLVTEINSALGVALREADAAIEVVEAARAAGAAPRAPDQLSPDGAAVSTASAVFSAPFLPCVSSGPFATAAAELAADPTTEPAAERAAAIAEASTTVEAAEAAAAVPGGSSGPAAEPVPAAVSVAQAVCGASGTTNSPPLQLAPTPADVTSAPTAPAEAAQVEGAFHTDSPAVAAAAARSAATETPSRAGGSSAAAASSEATAVLAHTAAPAEGATQADVPAPAAAVAMIDADMAAKAGAATDAEVGADAEGAASAGGVMAAAATACEDAAARAAADGFAAAPAGPDASAAAGCPHVPSHSPPCSRPLEAAPPALSPHGTDVSSGEDTPAAATAAAAAGQGTTAAAEQTAATALPCAAGPSVPGAAEDGLLSAGCGMEPIVMEAAGDGRNGRRPGGDVASGAGPSDGRVLHRPLGFGSILGRGVLLSSLASLANEALAPDVVVQTAGVKLETQVAFSAGYGHQDDSEAMRIAWALPETRCGLVRLLSYTVRDLQELWMSAAGCDLRRSGRVLEFLASCVDALFGFPADSPDVQAVLAAVARLLVWTDLMQCLSRLFAGMASTAAAAIAAALKTPPAAEDVGAGGQPTEAEAEAMAAANAAGAAAGAAAREEPGAPRGPTWTDVQQHLVRMLMKCALCCGRHGEQATGELAAALQSLGGTIRSSRVMEHAARAVSLSLGSLEPSARANAESGQAVLMFARRLAMFIQWRASSTQRPLAVWADVLLSAPCVQKFLLLHAVSQIANVDKGPSYGLPSLARLPSEVMVPLTLAAAASDNRIRLGAGPPSFFDASADLTAMSFHWWARNRARPCKDRALRLVCERAAAAASASSAAGAVRPSGAAGSSLRFEPGASMDLALAALDCAVALVQGGSAGDLRGLWAPVVRTANAAVHVRPRLGLPDLGPLQLLAKLPLPSLGEVMAGGDGAPLPPDPSPDLAAALAAGYVPCLERCIRAEMRLAAGGPSSGQSVPVLRCITSLLQRAGGIASLMAYDDLTAVAALIATSAKAFEATFVKEGAAAVYELLNDITGMSTVIAVNTLTNSSIFVGPQDRRWWCRHDPKEAGGVATGPAPGDGTAPGTSSGSGRGGNSGGGNRSDSGDNSGSGPSAPLLPAAPLHRLSLLATFAFMRWLPVLRRMLEVFTPGGPKRCKRSSYVGLKRPISMGLPIAVAVLSWAPFPILAYLTCREAEGGSQQAAGGAGASRSSGSCDRAATAASSSGSSSWEQLLLGSMDLPGLMQMAGQTVCQQHMNGKVADRPDCLVGIFSRVLAYFLVALPRQGRALLQTQISPGVTLLAWIRDRLCDSSGPNAYTHFLELAPAVADGRDPGEEDVARLRDSDGIAVGLLRLAAVLPPPCFVEMAMRLPMCSKPGCTNLEGDSEAGMRGSAAYCSRDCRKAHKRAEGGGVRGRGR</sequence>
<evidence type="ECO:0000256" key="8">
    <source>
        <dbReference type="ARBA" id="ARBA00022946"/>
    </source>
</evidence>
<feature type="compositionally biased region" description="Gly residues" evidence="14">
    <location>
        <begin position="1238"/>
        <end position="1250"/>
    </location>
</feature>
<accession>A0A9W6EVF1</accession>
<evidence type="ECO:0000256" key="10">
    <source>
        <dbReference type="ARBA" id="ARBA00023136"/>
    </source>
</evidence>
<evidence type="ECO:0000256" key="14">
    <source>
        <dbReference type="SAM" id="MobiDB-lite"/>
    </source>
</evidence>
<dbReference type="InterPro" id="IPR039606">
    <property type="entry name" value="Phytol/farnesol_kinase"/>
</dbReference>
<evidence type="ECO:0000313" key="15">
    <source>
        <dbReference type="EMBL" id="GLC47698.1"/>
    </source>
</evidence>
<dbReference type="GO" id="GO:0009507">
    <property type="term" value="C:chloroplast"/>
    <property type="evidence" value="ECO:0007669"/>
    <property type="project" value="UniProtKB-SubCell"/>
</dbReference>
<gene>
    <name evidence="15" type="primary">PLESTMB000031</name>
    <name evidence="15" type="ORF">PLESTB_000016400</name>
</gene>
<protein>
    <recommendedName>
        <fullName evidence="12">phytol kinase</fullName>
        <ecNumber evidence="12">2.7.1.182</ecNumber>
    </recommendedName>
</protein>
<feature type="region of interest" description="Disordered" evidence="14">
    <location>
        <begin position="1216"/>
        <end position="1265"/>
    </location>
</feature>
<comment type="subcellular location">
    <subcellularLocation>
        <location evidence="1">Plastid</location>
        <location evidence="1">Chloroplast membrane</location>
        <topology evidence="1">Multi-pass membrane protein</topology>
    </subcellularLocation>
</comment>
<feature type="region of interest" description="Disordered" evidence="14">
    <location>
        <begin position="444"/>
        <end position="495"/>
    </location>
</feature>
<evidence type="ECO:0000256" key="2">
    <source>
        <dbReference type="ARBA" id="ARBA00010794"/>
    </source>
</evidence>
<evidence type="ECO:0000256" key="12">
    <source>
        <dbReference type="ARBA" id="ARBA00039024"/>
    </source>
</evidence>
<evidence type="ECO:0000256" key="11">
    <source>
        <dbReference type="ARBA" id="ARBA00024015"/>
    </source>
</evidence>
<evidence type="ECO:0000256" key="5">
    <source>
        <dbReference type="ARBA" id="ARBA00022679"/>
    </source>
</evidence>
<comment type="similarity">
    <text evidence="2">Belongs to the polyprenol kinase family.</text>
</comment>
<dbReference type="EC" id="2.7.1.182" evidence="12"/>
<evidence type="ECO:0000256" key="1">
    <source>
        <dbReference type="ARBA" id="ARBA00004508"/>
    </source>
</evidence>
<keyword evidence="7" id="KW-0418">Kinase</keyword>
<dbReference type="GO" id="GO:0010276">
    <property type="term" value="F:phytol kinase activity"/>
    <property type="evidence" value="ECO:0007669"/>
    <property type="project" value="UniProtKB-EC"/>
</dbReference>
<feature type="region of interest" description="Disordered" evidence="14">
    <location>
        <begin position="294"/>
        <end position="320"/>
    </location>
</feature>
<feature type="compositionally biased region" description="Low complexity" evidence="14">
    <location>
        <begin position="1251"/>
        <end position="1265"/>
    </location>
</feature>
<keyword evidence="6" id="KW-0812">Transmembrane</keyword>
<evidence type="ECO:0000256" key="7">
    <source>
        <dbReference type="ARBA" id="ARBA00022777"/>
    </source>
</evidence>
<comment type="pathway">
    <text evidence="11">Cofactor biosynthesis; tocopherol biosynthesis.</text>
</comment>
<evidence type="ECO:0000256" key="9">
    <source>
        <dbReference type="ARBA" id="ARBA00022989"/>
    </source>
</evidence>
<feature type="region of interest" description="Disordered" evidence="14">
    <location>
        <begin position="544"/>
        <end position="565"/>
    </location>
</feature>
<name>A0A9W6EVF1_9CHLO</name>
<comment type="catalytic activity">
    <reaction evidence="13">
        <text>phytol + CTP = phytyl phosphate + CDP + H(+)</text>
        <dbReference type="Rhea" id="RHEA:38055"/>
        <dbReference type="ChEBI" id="CHEBI:15378"/>
        <dbReference type="ChEBI" id="CHEBI:17327"/>
        <dbReference type="ChEBI" id="CHEBI:37563"/>
        <dbReference type="ChEBI" id="CHEBI:58069"/>
        <dbReference type="ChEBI" id="CHEBI:75483"/>
        <dbReference type="EC" id="2.7.1.182"/>
    </reaction>
</comment>
<evidence type="ECO:0000256" key="4">
    <source>
        <dbReference type="ARBA" id="ARBA00022640"/>
    </source>
</evidence>
<dbReference type="Proteomes" id="UP001165080">
    <property type="component" value="Unassembled WGS sequence"/>
</dbReference>
<feature type="compositionally biased region" description="Low complexity" evidence="14">
    <location>
        <begin position="1219"/>
        <end position="1237"/>
    </location>
</feature>
<keyword evidence="9" id="KW-1133">Transmembrane helix</keyword>
<keyword evidence="8" id="KW-0809">Transit peptide</keyword>
<keyword evidence="5" id="KW-0808">Transferase</keyword>
<keyword evidence="10" id="KW-0472">Membrane</keyword>
<keyword evidence="3" id="KW-0150">Chloroplast</keyword>
<comment type="caution">
    <text evidence="15">The sequence shown here is derived from an EMBL/GenBank/DDBJ whole genome shotgun (WGS) entry which is preliminary data.</text>
</comment>
<dbReference type="GO" id="GO:0016020">
    <property type="term" value="C:membrane"/>
    <property type="evidence" value="ECO:0007669"/>
    <property type="project" value="UniProtKB-SubCell"/>
</dbReference>
<organism evidence="15 16">
    <name type="scientific">Pleodorina starrii</name>
    <dbReference type="NCBI Taxonomy" id="330485"/>
    <lineage>
        <taxon>Eukaryota</taxon>
        <taxon>Viridiplantae</taxon>
        <taxon>Chlorophyta</taxon>
        <taxon>core chlorophytes</taxon>
        <taxon>Chlorophyceae</taxon>
        <taxon>CS clade</taxon>
        <taxon>Chlamydomonadales</taxon>
        <taxon>Volvocaceae</taxon>
        <taxon>Pleodorina</taxon>
    </lineage>
</organism>
<evidence type="ECO:0000313" key="16">
    <source>
        <dbReference type="Proteomes" id="UP001165080"/>
    </source>
</evidence>
<feature type="compositionally biased region" description="Low complexity" evidence="14">
    <location>
        <begin position="444"/>
        <end position="458"/>
    </location>
</feature>
<keyword evidence="16" id="KW-1185">Reference proteome</keyword>
<evidence type="ECO:0000256" key="13">
    <source>
        <dbReference type="ARBA" id="ARBA00048889"/>
    </source>
</evidence>
<dbReference type="EMBL" id="BRXU01000001">
    <property type="protein sequence ID" value="GLC47698.1"/>
    <property type="molecule type" value="Genomic_DNA"/>
</dbReference>
<keyword evidence="4" id="KW-0934">Plastid</keyword>